<dbReference type="GO" id="GO:0005886">
    <property type="term" value="C:plasma membrane"/>
    <property type="evidence" value="ECO:0007669"/>
    <property type="project" value="UniProtKB-SubCell"/>
</dbReference>
<dbReference type="NCBIfam" id="TIGR01843">
    <property type="entry name" value="type_I_hlyD"/>
    <property type="match status" value="1"/>
</dbReference>
<sequence>MTNNAISPVTPVAAAAAVAADAEAPSASVAPRPASRAARWGALGLAVGFGAFLLWAALAPLDEGVPAHGSVAIDTKRKPVQHLSGGIVKAVHVREGQQVQEGELLVQLDDQIARANYEAVRQRYLGLRAMQGRLLAEQSGAATITWHPDLLAAQQDPWIAAQMQAQQQLMQSRRQGLQAEIAALQQAIEGQQATVQAQRLVLPARQQQLALLQEDLHNISALAAEGYAPRVRQNDLQRQVAELQAQITELTGGIERGQRAIAELHQRISARQQDYRKEIETELTRVNLDVQADAERYRAARAELERTQIHAPAAGQVVGLAVQAAGAVIQPGQKLMDIVPQDEPLLLEARLEPHLISKVHPGLHTDVRFPAFAHDPQLVIQGEVVSVSGDLLADPHSGQPFYLMRVALTEEGRRTLGARQLQPGMPAEVIVKTGERSLLTYLAGPLVRRVAASLKEE</sequence>
<feature type="domain" description="AprE-like beta-barrel" evidence="12">
    <location>
        <begin position="345"/>
        <end position="434"/>
    </location>
</feature>
<dbReference type="Pfam" id="PF26002">
    <property type="entry name" value="Beta-barrel_AprE"/>
    <property type="match status" value="1"/>
</dbReference>
<evidence type="ECO:0000259" key="11">
    <source>
        <dbReference type="Pfam" id="PF25994"/>
    </source>
</evidence>
<dbReference type="Proteomes" id="UP000318542">
    <property type="component" value="Unassembled WGS sequence"/>
</dbReference>
<name>A0A554X4J9_9BURK</name>
<evidence type="ECO:0000256" key="8">
    <source>
        <dbReference type="ARBA" id="ARBA00023136"/>
    </source>
</evidence>
<evidence type="ECO:0000256" key="2">
    <source>
        <dbReference type="ARBA" id="ARBA00009477"/>
    </source>
</evidence>
<evidence type="ECO:0000256" key="10">
    <source>
        <dbReference type="SAM" id="Coils"/>
    </source>
</evidence>
<keyword evidence="4 9" id="KW-1003">Cell membrane</keyword>
<dbReference type="Gene3D" id="2.40.30.170">
    <property type="match status" value="1"/>
</dbReference>
<evidence type="ECO:0000256" key="1">
    <source>
        <dbReference type="ARBA" id="ARBA00004377"/>
    </source>
</evidence>
<dbReference type="PRINTS" id="PR01490">
    <property type="entry name" value="RTXTOXIND"/>
</dbReference>
<gene>
    <name evidence="13" type="primary">prsE</name>
    <name evidence="13" type="ORF">Tther_00844</name>
</gene>
<dbReference type="InterPro" id="IPR050739">
    <property type="entry name" value="MFP"/>
</dbReference>
<comment type="caution">
    <text evidence="13">The sequence shown here is derived from an EMBL/GenBank/DDBJ whole genome shotgun (WGS) entry which is preliminary data.</text>
</comment>
<keyword evidence="6 9" id="KW-0812">Transmembrane</keyword>
<evidence type="ECO:0000256" key="3">
    <source>
        <dbReference type="ARBA" id="ARBA00022448"/>
    </source>
</evidence>
<dbReference type="InterPro" id="IPR010129">
    <property type="entry name" value="T1SS_HlyD"/>
</dbReference>
<dbReference type="AlphaFoldDB" id="A0A554X4J9"/>
<accession>A0A554X4J9</accession>
<dbReference type="PANTHER" id="PTHR30386:SF17">
    <property type="entry name" value="ALKALINE PROTEASE SECRETION PROTEIN APRE"/>
    <property type="match status" value="1"/>
</dbReference>
<dbReference type="InterPro" id="IPR058982">
    <property type="entry name" value="Beta-barrel_AprE"/>
</dbReference>
<dbReference type="PANTHER" id="PTHR30386">
    <property type="entry name" value="MEMBRANE FUSION SUBUNIT OF EMRAB-TOLC MULTIDRUG EFFLUX PUMP"/>
    <property type="match status" value="1"/>
</dbReference>
<organism evidence="13 14">
    <name type="scientific">Tepidimonas thermarum</name>
    <dbReference type="NCBI Taxonomy" id="335431"/>
    <lineage>
        <taxon>Bacteria</taxon>
        <taxon>Pseudomonadati</taxon>
        <taxon>Pseudomonadota</taxon>
        <taxon>Betaproteobacteria</taxon>
        <taxon>Burkholderiales</taxon>
        <taxon>Tepidimonas</taxon>
    </lineage>
</organism>
<proteinExistence type="inferred from homology"/>
<keyword evidence="14" id="KW-1185">Reference proteome</keyword>
<feature type="transmembrane region" description="Helical" evidence="9">
    <location>
        <begin position="40"/>
        <end position="58"/>
    </location>
</feature>
<evidence type="ECO:0000313" key="14">
    <source>
        <dbReference type="Proteomes" id="UP000318542"/>
    </source>
</evidence>
<feature type="domain" description="AprE-like long alpha-helical hairpin" evidence="11">
    <location>
        <begin position="113"/>
        <end position="302"/>
    </location>
</feature>
<evidence type="ECO:0000256" key="6">
    <source>
        <dbReference type="ARBA" id="ARBA00022692"/>
    </source>
</evidence>
<evidence type="ECO:0000256" key="5">
    <source>
        <dbReference type="ARBA" id="ARBA00022519"/>
    </source>
</evidence>
<evidence type="ECO:0000313" key="13">
    <source>
        <dbReference type="EMBL" id="TSE30767.1"/>
    </source>
</evidence>
<evidence type="ECO:0000256" key="4">
    <source>
        <dbReference type="ARBA" id="ARBA00022475"/>
    </source>
</evidence>
<keyword evidence="5 9" id="KW-0997">Cell inner membrane</keyword>
<evidence type="ECO:0000256" key="9">
    <source>
        <dbReference type="RuleBase" id="RU365093"/>
    </source>
</evidence>
<dbReference type="Gene3D" id="2.40.50.100">
    <property type="match status" value="1"/>
</dbReference>
<keyword evidence="10" id="KW-0175">Coiled coil</keyword>
<feature type="coiled-coil region" evidence="10">
    <location>
        <begin position="160"/>
        <end position="194"/>
    </location>
</feature>
<keyword evidence="7 9" id="KW-1133">Transmembrane helix</keyword>
<evidence type="ECO:0000256" key="7">
    <source>
        <dbReference type="ARBA" id="ARBA00022989"/>
    </source>
</evidence>
<dbReference type="OrthoDB" id="9775513at2"/>
<dbReference type="GO" id="GO:0015031">
    <property type="term" value="P:protein transport"/>
    <property type="evidence" value="ECO:0007669"/>
    <property type="project" value="InterPro"/>
</dbReference>
<reference evidence="13 14" key="1">
    <citation type="submission" date="2019-07" db="EMBL/GenBank/DDBJ databases">
        <title>Tepidimonas thermarum AA-1 draft genome.</title>
        <authorList>
            <person name="Da Costa M.S."/>
            <person name="Froufe H.J.C."/>
            <person name="Egas C."/>
            <person name="Albuquerque L."/>
        </authorList>
    </citation>
    <scope>NUCLEOTIDE SEQUENCE [LARGE SCALE GENOMIC DNA]</scope>
    <source>
        <strain evidence="13 14">AA-1</strain>
    </source>
</reference>
<dbReference type="InterPro" id="IPR058781">
    <property type="entry name" value="HH_AprE-like"/>
</dbReference>
<evidence type="ECO:0000259" key="12">
    <source>
        <dbReference type="Pfam" id="PF26002"/>
    </source>
</evidence>
<keyword evidence="8 9" id="KW-0472">Membrane</keyword>
<comment type="similarity">
    <text evidence="2 9">Belongs to the membrane fusion protein (MFP) (TC 8.A.1) family.</text>
</comment>
<dbReference type="Pfam" id="PF25994">
    <property type="entry name" value="HH_AprE"/>
    <property type="match status" value="1"/>
</dbReference>
<comment type="subcellular location">
    <subcellularLocation>
        <location evidence="1 9">Cell inner membrane</location>
        <topology evidence="1 9">Single-pass membrane protein</topology>
    </subcellularLocation>
</comment>
<dbReference type="Gene3D" id="1.10.287.1490">
    <property type="match status" value="1"/>
</dbReference>
<keyword evidence="3 9" id="KW-0813">Transport</keyword>
<protein>
    <recommendedName>
        <fullName evidence="9">Membrane fusion protein (MFP) family protein</fullName>
    </recommendedName>
</protein>
<dbReference type="EMBL" id="VJOL01000010">
    <property type="protein sequence ID" value="TSE30767.1"/>
    <property type="molecule type" value="Genomic_DNA"/>
</dbReference>